<dbReference type="PANTHER" id="PTHR43245:SF13">
    <property type="entry name" value="UDP-D-APIOSE_UDP-D-XYLOSE SYNTHASE 2"/>
    <property type="match status" value="1"/>
</dbReference>
<sequence length="316" mass="32875">MTPPDAHGTAVLGGSGFLGRHICAALRHSGARVVSVARRPAPGFASVRADLAREPVTALSALLRRHRIATVVNAAGAVWGYDTAALQESNVRLVERLREAAAAVPWRLRFVQIGTVFEYAPPRYGQRLTEKAPLQPSTAYGASKLQGGETVLAATADGLWDGLVLRATTCIGPGQPAEGLLGRVEAALRTAHRAGGTAHLRLTPLSAERDVVDCRDLAAAVTAAAASPAAGCAVNIGSGSAVPVRRLVDLLVTASGVPARIVEEGPATGRSAGIDWLAVDTGRAGELLGWHPSYSRSQTVRDMWSEAITNAEEGPD</sequence>
<dbReference type="PANTHER" id="PTHR43245">
    <property type="entry name" value="BIFUNCTIONAL POLYMYXIN RESISTANCE PROTEIN ARNA"/>
    <property type="match status" value="1"/>
</dbReference>
<dbReference type="Gene3D" id="3.40.50.720">
    <property type="entry name" value="NAD(P)-binding Rossmann-like Domain"/>
    <property type="match status" value="1"/>
</dbReference>
<dbReference type="Proteomes" id="UP001202244">
    <property type="component" value="Chromosome"/>
</dbReference>
<dbReference type="InterPro" id="IPR050177">
    <property type="entry name" value="Lipid_A_modif_metabolic_enz"/>
</dbReference>
<dbReference type="InterPro" id="IPR001509">
    <property type="entry name" value="Epimerase_deHydtase"/>
</dbReference>
<dbReference type="RefSeq" id="WP_242757126.1">
    <property type="nucleotide sequence ID" value="NZ_CP093846.1"/>
</dbReference>
<organism evidence="2 3">
    <name type="scientific">Streptomyces tubbatahanensis</name>
    <dbReference type="NCBI Taxonomy" id="2923272"/>
    <lineage>
        <taxon>Bacteria</taxon>
        <taxon>Bacillati</taxon>
        <taxon>Actinomycetota</taxon>
        <taxon>Actinomycetes</taxon>
        <taxon>Kitasatosporales</taxon>
        <taxon>Streptomycetaceae</taxon>
        <taxon>Streptomyces</taxon>
    </lineage>
</organism>
<evidence type="ECO:0000313" key="2">
    <source>
        <dbReference type="EMBL" id="UNT00808.1"/>
    </source>
</evidence>
<gene>
    <name evidence="2" type="ORF">MMF93_33215</name>
</gene>
<dbReference type="InterPro" id="IPR036291">
    <property type="entry name" value="NAD(P)-bd_dom_sf"/>
</dbReference>
<accession>A0ABY3Y230</accession>
<dbReference type="EMBL" id="CP093846">
    <property type="protein sequence ID" value="UNT00808.1"/>
    <property type="molecule type" value="Genomic_DNA"/>
</dbReference>
<evidence type="ECO:0000313" key="3">
    <source>
        <dbReference type="Proteomes" id="UP001202244"/>
    </source>
</evidence>
<dbReference type="SUPFAM" id="SSF51735">
    <property type="entry name" value="NAD(P)-binding Rossmann-fold domains"/>
    <property type="match status" value="1"/>
</dbReference>
<evidence type="ECO:0000259" key="1">
    <source>
        <dbReference type="Pfam" id="PF01370"/>
    </source>
</evidence>
<dbReference type="Pfam" id="PF01370">
    <property type="entry name" value="Epimerase"/>
    <property type="match status" value="1"/>
</dbReference>
<proteinExistence type="predicted"/>
<name>A0ABY3Y230_9ACTN</name>
<keyword evidence="3" id="KW-1185">Reference proteome</keyword>
<reference evidence="2 3" key="1">
    <citation type="journal article" date="2023" name="Microbiol. Spectr.">
        <title>Synergy between Genome Mining, Metabolomics, and Bioinformatics Uncovers Antibacterial Chlorinated Carbazole Alkaloids and Their Biosynthetic Gene Cluster from Streptomyces tubbatahanensis sp. nov., a Novel Actinomycete Isolated from Sulu Sea, Philippines.</title>
        <authorList>
            <person name="Tenebro C.P."/>
            <person name="Trono D.J.V.L."/>
            <person name="Balida L.A.P."/>
            <person name="Bayog L.K.A."/>
            <person name="Bruna J.R."/>
            <person name="Sabido E.M."/>
            <person name="Caspe D.P.C."/>
            <person name="de Los Santos E.L.C."/>
            <person name="Saludes J.P."/>
            <person name="Dalisay D.S."/>
        </authorList>
    </citation>
    <scope>NUCLEOTIDE SEQUENCE [LARGE SCALE GENOMIC DNA]</scope>
    <source>
        <strain evidence="2 3">DSD3025</strain>
    </source>
</reference>
<protein>
    <submittedName>
        <fullName evidence="2">NAD(P)-dependent oxidoreductase</fullName>
    </submittedName>
</protein>
<feature type="domain" description="NAD-dependent epimerase/dehydratase" evidence="1">
    <location>
        <begin position="11"/>
        <end position="237"/>
    </location>
</feature>